<feature type="region of interest" description="Disordered" evidence="1">
    <location>
        <begin position="1"/>
        <end position="20"/>
    </location>
</feature>
<evidence type="ECO:0000313" key="2">
    <source>
        <dbReference type="EMBL" id="OAN52438.1"/>
    </source>
</evidence>
<evidence type="ECO:0000256" key="1">
    <source>
        <dbReference type="SAM" id="MobiDB-lite"/>
    </source>
</evidence>
<organism evidence="2 3">
    <name type="scientific">Magnetospirillum moscoviense</name>
    <dbReference type="NCBI Taxonomy" id="1437059"/>
    <lineage>
        <taxon>Bacteria</taxon>
        <taxon>Pseudomonadati</taxon>
        <taxon>Pseudomonadota</taxon>
        <taxon>Alphaproteobacteria</taxon>
        <taxon>Rhodospirillales</taxon>
        <taxon>Rhodospirillaceae</taxon>
        <taxon>Magnetospirillum</taxon>
    </lineage>
</organism>
<gene>
    <name evidence="2" type="ORF">A6A05_10665</name>
</gene>
<proteinExistence type="predicted"/>
<accession>A0A178MSR7</accession>
<protein>
    <submittedName>
        <fullName evidence="2">Uncharacterized protein</fullName>
    </submittedName>
</protein>
<evidence type="ECO:0000313" key="3">
    <source>
        <dbReference type="Proteomes" id="UP000078543"/>
    </source>
</evidence>
<comment type="caution">
    <text evidence="2">The sequence shown here is derived from an EMBL/GenBank/DDBJ whole genome shotgun (WGS) entry which is preliminary data.</text>
</comment>
<reference evidence="2 3" key="1">
    <citation type="submission" date="2016-04" db="EMBL/GenBank/DDBJ databases">
        <title>Draft genome sequence of freshwater magnetotactic bacteria Magnetospirillum marisnigri SP-1 and Magnetospirillum moscoviense BB-1.</title>
        <authorList>
            <person name="Koziaeva V."/>
            <person name="Dziuba M.V."/>
            <person name="Ivanov T.M."/>
            <person name="Kuznetsov B."/>
            <person name="Grouzdev D.S."/>
        </authorList>
    </citation>
    <scope>NUCLEOTIDE SEQUENCE [LARGE SCALE GENOMIC DNA]</scope>
    <source>
        <strain evidence="2 3">BB-1</strain>
    </source>
</reference>
<dbReference type="Proteomes" id="UP000078543">
    <property type="component" value="Unassembled WGS sequence"/>
</dbReference>
<keyword evidence="3" id="KW-1185">Reference proteome</keyword>
<dbReference type="RefSeq" id="WP_068499216.1">
    <property type="nucleotide sequence ID" value="NZ_LWQU01000129.1"/>
</dbReference>
<name>A0A178MSR7_9PROT</name>
<dbReference type="STRING" id="1437059.A6A05_10665"/>
<sequence>MQEAVIGEVESDKRPSGGRRCRSLVGSALKTFLEVVERTADGDGSVSMDQVRRIANAFMAAEGPLTAFYDKTESTCDAIFEMASIERKRTDYLGRLITHPFGHLLDQAGSGIERKHLPQFFAAVRMILGDEMHSELKAKIRLIAETHRGEGGLIEWESFHADPRAFLILERVLVTIARSFRRFDPRKDWFLIMMDSSPSAVSVASNAFVPKRAEDKAQRQFSERQMVQLFEALFAPVHPTTYDDARRAGFVAQYGSEPQGVFGPLFVELKAMAGRVAA</sequence>
<dbReference type="EMBL" id="LWQU01000129">
    <property type="protein sequence ID" value="OAN52438.1"/>
    <property type="molecule type" value="Genomic_DNA"/>
</dbReference>
<dbReference type="AlphaFoldDB" id="A0A178MSR7"/>